<proteinExistence type="predicted"/>
<evidence type="ECO:0000256" key="8">
    <source>
        <dbReference type="PROSITE-ProRule" id="PRU00023"/>
    </source>
</evidence>
<dbReference type="Proteomes" id="UP001321473">
    <property type="component" value="Unassembled WGS sequence"/>
</dbReference>
<keyword evidence="5" id="KW-0638">Presynaptic neurotoxin</keyword>
<dbReference type="GO" id="GO:0044231">
    <property type="term" value="C:host cell presynaptic membrane"/>
    <property type="evidence" value="ECO:0007669"/>
    <property type="project" value="UniProtKB-KW"/>
</dbReference>
<dbReference type="FunFam" id="1.25.40.20:FF:000204">
    <property type="entry name" value="Diacylglycerol kinase"/>
    <property type="match status" value="1"/>
</dbReference>
<keyword evidence="3" id="KW-1052">Target cell membrane</keyword>
<evidence type="ECO:0000313" key="11">
    <source>
        <dbReference type="EMBL" id="KAK8762782.1"/>
    </source>
</evidence>
<gene>
    <name evidence="11" type="ORF">V5799_025960</name>
</gene>
<dbReference type="Gene3D" id="1.25.40.20">
    <property type="entry name" value="Ankyrin repeat-containing domain"/>
    <property type="match status" value="2"/>
</dbReference>
<dbReference type="PANTHER" id="PTHR24173">
    <property type="entry name" value="ANKYRIN REPEAT CONTAINING"/>
    <property type="match status" value="1"/>
</dbReference>
<evidence type="ECO:0000256" key="2">
    <source>
        <dbReference type="ARBA" id="ARBA00022483"/>
    </source>
</evidence>
<dbReference type="Pfam" id="PF12796">
    <property type="entry name" value="Ank_2"/>
    <property type="match status" value="1"/>
</dbReference>
<evidence type="ECO:0000256" key="9">
    <source>
        <dbReference type="SAM" id="MobiDB-lite"/>
    </source>
</evidence>
<dbReference type="AlphaFoldDB" id="A0AAQ4DJZ2"/>
<dbReference type="SMART" id="SM00248">
    <property type="entry name" value="ANK"/>
    <property type="match status" value="2"/>
</dbReference>
<dbReference type="EMBL" id="JARKHS020029804">
    <property type="protein sequence ID" value="KAK8762782.1"/>
    <property type="molecule type" value="Genomic_DNA"/>
</dbReference>
<organism evidence="11 12">
    <name type="scientific">Amblyomma americanum</name>
    <name type="common">Lone star tick</name>
    <dbReference type="NCBI Taxonomy" id="6943"/>
    <lineage>
        <taxon>Eukaryota</taxon>
        <taxon>Metazoa</taxon>
        <taxon>Ecdysozoa</taxon>
        <taxon>Arthropoda</taxon>
        <taxon>Chelicerata</taxon>
        <taxon>Arachnida</taxon>
        <taxon>Acari</taxon>
        <taxon>Parasitiformes</taxon>
        <taxon>Ixodida</taxon>
        <taxon>Ixodoidea</taxon>
        <taxon>Ixodidae</taxon>
        <taxon>Amblyomminae</taxon>
        <taxon>Amblyomma</taxon>
    </lineage>
</organism>
<feature type="compositionally biased region" description="Low complexity" evidence="9">
    <location>
        <begin position="248"/>
        <end position="261"/>
    </location>
</feature>
<keyword evidence="7" id="KW-1053">Target membrane</keyword>
<dbReference type="Pfam" id="PF23578">
    <property type="entry name" value="DGKI"/>
    <property type="match status" value="1"/>
</dbReference>
<keyword evidence="6 8" id="KW-0040">ANK repeat</keyword>
<evidence type="ECO:0000313" key="12">
    <source>
        <dbReference type="Proteomes" id="UP001321473"/>
    </source>
</evidence>
<evidence type="ECO:0000256" key="3">
    <source>
        <dbReference type="ARBA" id="ARBA00022537"/>
    </source>
</evidence>
<keyword evidence="12" id="KW-1185">Reference proteome</keyword>
<protein>
    <recommendedName>
        <fullName evidence="10">Diacylglycerol kinase iota-like domain-containing protein</fullName>
    </recommendedName>
</protein>
<keyword evidence="4" id="KW-0677">Repeat</keyword>
<evidence type="ECO:0000256" key="6">
    <source>
        <dbReference type="ARBA" id="ARBA00023043"/>
    </source>
</evidence>
<feature type="compositionally biased region" description="Polar residues" evidence="9">
    <location>
        <begin position="263"/>
        <end position="272"/>
    </location>
</feature>
<comment type="subcellular location">
    <subcellularLocation>
        <location evidence="1">Target cell membrane</location>
    </subcellularLocation>
</comment>
<accession>A0AAQ4DJZ2</accession>
<sequence>MSAKSLTKHVSCLLLPVQPFLQAGGHGTCLCQCRSARVVTSKTIPVQVDGEPCRLLPSLIELRMRNKACMVAKTKIHNQVPSQLPLEKLTIAIRKLNMADYENYHYDKDRLRSLAIPIGSLSVNPDTDLENVRLMINQLCSLEGPDAQNLSPSKRFSPDWCFLDSCTAERFFRIDRAQEQLHYVVDIGQDGVYILDPEQSPIAPEPPPPSLTSPTVEDTGAFNSASAAKDGAEIPVLATTTALAEGTTAASAAEAKEPAPTWSAPTSAQESKVQIAEAGEQPASSSHEVITAAKMGDLLRLKQLCDNGHSLLSADDSGMTALHHASRYGHKDVVRYIVASAPPAILDIADKDRGQTALHKAAAYKRRTICCMLVAAGASLSKADCQGQTAKQLAAKAGDEDLAAYLESQEHFERLVQDRETAV</sequence>
<keyword evidence="7" id="KW-0472">Membrane</keyword>
<dbReference type="PROSITE" id="PS50297">
    <property type="entry name" value="ANK_REP_REGION"/>
    <property type="match status" value="2"/>
</dbReference>
<evidence type="ECO:0000256" key="5">
    <source>
        <dbReference type="ARBA" id="ARBA00023028"/>
    </source>
</evidence>
<dbReference type="PROSITE" id="PS50088">
    <property type="entry name" value="ANK_REPEAT"/>
    <property type="match status" value="2"/>
</dbReference>
<dbReference type="InterPro" id="IPR002110">
    <property type="entry name" value="Ankyrin_rpt"/>
</dbReference>
<dbReference type="PANTHER" id="PTHR24173:SF74">
    <property type="entry name" value="ANKYRIN REPEAT DOMAIN-CONTAINING PROTEIN 16"/>
    <property type="match status" value="1"/>
</dbReference>
<keyword evidence="5" id="KW-0800">Toxin</keyword>
<dbReference type="GO" id="GO:0004143">
    <property type="term" value="F:ATP-dependent diacylglycerol kinase activity"/>
    <property type="evidence" value="ECO:0007669"/>
    <property type="project" value="UniProtKB-ARBA"/>
</dbReference>
<evidence type="ECO:0000256" key="4">
    <source>
        <dbReference type="ARBA" id="ARBA00022737"/>
    </source>
</evidence>
<comment type="caution">
    <text evidence="11">The sequence shown here is derived from an EMBL/GenBank/DDBJ whole genome shotgun (WGS) entry which is preliminary data.</text>
</comment>
<evidence type="ECO:0000256" key="1">
    <source>
        <dbReference type="ARBA" id="ARBA00004175"/>
    </source>
</evidence>
<dbReference type="InterPro" id="IPR036770">
    <property type="entry name" value="Ankyrin_rpt-contain_sf"/>
</dbReference>
<dbReference type="GO" id="GO:0044218">
    <property type="term" value="C:other organism cell membrane"/>
    <property type="evidence" value="ECO:0007669"/>
    <property type="project" value="UniProtKB-KW"/>
</dbReference>
<name>A0AAQ4DJZ2_AMBAM</name>
<feature type="repeat" description="ANK" evidence="8">
    <location>
        <begin position="353"/>
        <end position="385"/>
    </location>
</feature>
<dbReference type="SUPFAM" id="SSF48403">
    <property type="entry name" value="Ankyrin repeat"/>
    <property type="match status" value="1"/>
</dbReference>
<feature type="region of interest" description="Disordered" evidence="9">
    <location>
        <begin position="196"/>
        <end position="221"/>
    </location>
</feature>
<dbReference type="InterPro" id="IPR056383">
    <property type="entry name" value="DGKI-like_dom"/>
</dbReference>
<dbReference type="GO" id="GO:0006887">
    <property type="term" value="P:exocytosis"/>
    <property type="evidence" value="ECO:0007669"/>
    <property type="project" value="UniProtKB-KW"/>
</dbReference>
<evidence type="ECO:0000256" key="7">
    <source>
        <dbReference type="ARBA" id="ARBA00023298"/>
    </source>
</evidence>
<feature type="repeat" description="ANK" evidence="8">
    <location>
        <begin position="317"/>
        <end position="338"/>
    </location>
</feature>
<keyword evidence="5" id="KW-0528">Neurotoxin</keyword>
<keyword evidence="2" id="KW-0268">Exocytosis</keyword>
<reference evidence="11 12" key="1">
    <citation type="journal article" date="2023" name="Arcadia Sci">
        <title>De novo assembly of a long-read Amblyomma americanum tick genome.</title>
        <authorList>
            <person name="Chou S."/>
            <person name="Poskanzer K.E."/>
            <person name="Rollins M."/>
            <person name="Thuy-Boun P.S."/>
        </authorList>
    </citation>
    <scope>NUCLEOTIDE SEQUENCE [LARGE SCALE GENOMIC DNA]</scope>
    <source>
        <strain evidence="11">F_SG_1</strain>
        <tissue evidence="11">Salivary glands</tissue>
    </source>
</reference>
<evidence type="ECO:0000259" key="10">
    <source>
        <dbReference type="Pfam" id="PF23578"/>
    </source>
</evidence>
<feature type="region of interest" description="Disordered" evidence="9">
    <location>
        <begin position="248"/>
        <end position="287"/>
    </location>
</feature>
<feature type="domain" description="Diacylglycerol kinase iota-like" evidence="10">
    <location>
        <begin position="87"/>
        <end position="196"/>
    </location>
</feature>